<sequence>MRQRKHCKASSRNSADKAAESGIVSKRPILQTKRKNEDKATEQAKRSRQAPASFLFFYRIFLIFLLEKTKKEKSLGNFKG</sequence>
<dbReference type="Proteomes" id="UP000438120">
    <property type="component" value="Unassembled WGS sequence"/>
</dbReference>
<evidence type="ECO:0000256" key="1">
    <source>
        <dbReference type="SAM" id="MobiDB-lite"/>
    </source>
</evidence>
<feature type="region of interest" description="Disordered" evidence="1">
    <location>
        <begin position="1"/>
        <end position="48"/>
    </location>
</feature>
<gene>
    <name evidence="2" type="ORF">FYJ62_01045</name>
</gene>
<comment type="caution">
    <text evidence="2">The sequence shown here is derived from an EMBL/GenBank/DDBJ whole genome shotgun (WGS) entry which is preliminary data.</text>
</comment>
<evidence type="ECO:0000313" key="3">
    <source>
        <dbReference type="Proteomes" id="UP000438120"/>
    </source>
</evidence>
<accession>A0A6A8M9A2</accession>
<evidence type="ECO:0000313" key="2">
    <source>
        <dbReference type="EMBL" id="MST86268.1"/>
    </source>
</evidence>
<keyword evidence="3" id="KW-1185">Reference proteome</keyword>
<proteinExistence type="predicted"/>
<dbReference type="EMBL" id="VUMX01000002">
    <property type="protein sequence ID" value="MST86268.1"/>
    <property type="molecule type" value="Genomic_DNA"/>
</dbReference>
<feature type="compositionally biased region" description="Basic and acidic residues" evidence="1">
    <location>
        <begin position="34"/>
        <end position="45"/>
    </location>
</feature>
<name>A0A6A8M9A2_9LACO</name>
<protein>
    <submittedName>
        <fullName evidence="2">Uncharacterized protein</fullName>
    </submittedName>
</protein>
<dbReference type="AlphaFoldDB" id="A0A6A8M9A2"/>
<organism evidence="2 3">
    <name type="scientific">Lactobacillus porci</name>
    <dbReference type="NCBI Taxonomy" id="2012477"/>
    <lineage>
        <taxon>Bacteria</taxon>
        <taxon>Bacillati</taxon>
        <taxon>Bacillota</taxon>
        <taxon>Bacilli</taxon>
        <taxon>Lactobacillales</taxon>
        <taxon>Lactobacillaceae</taxon>
        <taxon>Lactobacillus</taxon>
    </lineage>
</organism>
<reference evidence="2 3" key="1">
    <citation type="submission" date="2019-08" db="EMBL/GenBank/DDBJ databases">
        <title>In-depth cultivation of the pig gut microbiome towards novel bacterial diversity and tailored functional studies.</title>
        <authorList>
            <person name="Wylensek D."/>
            <person name="Hitch T.C.A."/>
            <person name="Clavel T."/>
        </authorList>
    </citation>
    <scope>NUCLEOTIDE SEQUENCE [LARGE SCALE GENOMIC DNA]</scope>
    <source>
        <strain evidence="2 3">Bifido-178-WT-2B</strain>
    </source>
</reference>